<name>A0A1H3GEL7_9PROT</name>
<proteinExistence type="predicted"/>
<gene>
    <name evidence="3" type="ORF">SAMN05421881_10154</name>
</gene>
<organism evidence="3 4">
    <name type="scientific">Nitrosomonas halophila</name>
    <dbReference type="NCBI Taxonomy" id="44576"/>
    <lineage>
        <taxon>Bacteria</taxon>
        <taxon>Pseudomonadati</taxon>
        <taxon>Pseudomonadota</taxon>
        <taxon>Betaproteobacteria</taxon>
        <taxon>Nitrosomonadales</taxon>
        <taxon>Nitrosomonadaceae</taxon>
        <taxon>Nitrosomonas</taxon>
    </lineage>
</organism>
<dbReference type="STRING" id="44576.SAMN05421881_10154"/>
<sequence length="299" mass="34174">MNSSRSKEIQLWWPLPLAALLWLIMIWVFGFFLTEPEIAVNIAIPDAIEAEFLELPELVQPQKPVPPPRKGIETHPQNEAQQAKTAPDRLKPPLPLPRPPTPPKPSLPDRQNAIETTKVTPPKEVIRSEVPQKEKVAPPAADLSEYINQRRAQRSRLTGIPDGFENNKNINPKPQPSEEEIRMAKVKRNLQMPGTSGVFQILKIGPRYAQFSFRAWTTGGGNPRRELIEVEAGPDGDIQRAIIRRMIQLIRQYHQDDFNWESDRLNRVVVLSARPGDNEGLEYFLMREFFGEPIPPYLR</sequence>
<keyword evidence="2" id="KW-0472">Membrane</keyword>
<dbReference type="EMBL" id="FNOY01000015">
    <property type="protein sequence ID" value="SDY01497.1"/>
    <property type="molecule type" value="Genomic_DNA"/>
</dbReference>
<feature type="transmembrane region" description="Helical" evidence="2">
    <location>
        <begin position="12"/>
        <end position="33"/>
    </location>
</feature>
<keyword evidence="2" id="KW-0812">Transmembrane</keyword>
<keyword evidence="4" id="KW-1185">Reference proteome</keyword>
<keyword evidence="2" id="KW-1133">Transmembrane helix</keyword>
<dbReference type="OrthoDB" id="8559866at2"/>
<dbReference type="Proteomes" id="UP000198640">
    <property type="component" value="Unassembled WGS sequence"/>
</dbReference>
<evidence type="ECO:0008006" key="5">
    <source>
        <dbReference type="Google" id="ProtNLM"/>
    </source>
</evidence>
<feature type="compositionally biased region" description="Polar residues" evidence="1">
    <location>
        <begin position="75"/>
        <end position="84"/>
    </location>
</feature>
<evidence type="ECO:0000256" key="2">
    <source>
        <dbReference type="SAM" id="Phobius"/>
    </source>
</evidence>
<reference evidence="3 4" key="1">
    <citation type="submission" date="2016-10" db="EMBL/GenBank/DDBJ databases">
        <authorList>
            <person name="de Groot N.N."/>
        </authorList>
    </citation>
    <scope>NUCLEOTIDE SEQUENCE [LARGE SCALE GENOMIC DNA]</scope>
    <source>
        <strain evidence="3 4">Nm1</strain>
    </source>
</reference>
<evidence type="ECO:0000313" key="3">
    <source>
        <dbReference type="EMBL" id="SDY01497.1"/>
    </source>
</evidence>
<feature type="compositionally biased region" description="Pro residues" evidence="1">
    <location>
        <begin position="92"/>
        <end position="106"/>
    </location>
</feature>
<evidence type="ECO:0000256" key="1">
    <source>
        <dbReference type="SAM" id="MobiDB-lite"/>
    </source>
</evidence>
<accession>A0A1H3GEL7</accession>
<feature type="region of interest" description="Disordered" evidence="1">
    <location>
        <begin position="60"/>
        <end position="140"/>
    </location>
</feature>
<evidence type="ECO:0000313" key="4">
    <source>
        <dbReference type="Proteomes" id="UP000198640"/>
    </source>
</evidence>
<feature type="compositionally biased region" description="Basic and acidic residues" evidence="1">
    <location>
        <begin position="124"/>
        <end position="136"/>
    </location>
</feature>
<protein>
    <recommendedName>
        <fullName evidence="5">Protein TonB, links inner and outer membranes</fullName>
    </recommendedName>
</protein>
<dbReference type="AlphaFoldDB" id="A0A1H3GEL7"/>